<dbReference type="KEGG" id="atm:ANT_09330"/>
<keyword evidence="1" id="KW-0472">Membrane</keyword>
<name>E8N3F3_ANATU</name>
<organism evidence="2 3">
    <name type="scientific">Anaerolinea thermophila (strain DSM 14523 / JCM 11388 / NBRC 100420 / UNI-1)</name>
    <dbReference type="NCBI Taxonomy" id="926569"/>
    <lineage>
        <taxon>Bacteria</taxon>
        <taxon>Bacillati</taxon>
        <taxon>Chloroflexota</taxon>
        <taxon>Anaerolineae</taxon>
        <taxon>Anaerolineales</taxon>
        <taxon>Anaerolineaceae</taxon>
        <taxon>Anaerolinea</taxon>
    </lineage>
</organism>
<sequence>MEFSRVYSEQEKPEKECGAMMRRIFWRVSRPRWGRAGSRFWLRRIREGGWLFFSFLFAGLALVVFLLYVFNWFFR</sequence>
<dbReference type="AlphaFoldDB" id="E8N3F3"/>
<feature type="transmembrane region" description="Helical" evidence="1">
    <location>
        <begin position="49"/>
        <end position="74"/>
    </location>
</feature>
<keyword evidence="1" id="KW-1133">Transmembrane helix</keyword>
<accession>E8N3F3</accession>
<evidence type="ECO:0000256" key="1">
    <source>
        <dbReference type="SAM" id="Phobius"/>
    </source>
</evidence>
<reference evidence="2 3" key="1">
    <citation type="submission" date="2010-12" db="EMBL/GenBank/DDBJ databases">
        <title>Whole genome sequence of Anaerolinea thermophila UNI-1.</title>
        <authorList>
            <person name="Narita-Yamada S."/>
            <person name="Kishi E."/>
            <person name="Watanabe Y."/>
            <person name="Takasaki K."/>
            <person name="Ankai A."/>
            <person name="Oguchi A."/>
            <person name="Fukui S."/>
            <person name="Takahashi M."/>
            <person name="Yashiro I."/>
            <person name="Hosoyama A."/>
            <person name="Sekiguchi Y."/>
            <person name="Hanada S."/>
            <person name="Fujita N."/>
        </authorList>
    </citation>
    <scope>NUCLEOTIDE SEQUENCE [LARGE SCALE GENOMIC DNA]</scope>
    <source>
        <strain evidence="3">DSM 14523 / JCM 11388 / NBRC 100420 / UNI-1</strain>
    </source>
</reference>
<dbReference type="HOGENOM" id="CLU_2663056_0_0_0"/>
<keyword evidence="3" id="KW-1185">Reference proteome</keyword>
<gene>
    <name evidence="2" type="ordered locus">ANT_09330</name>
</gene>
<dbReference type="InParanoid" id="E8N3F3"/>
<protein>
    <submittedName>
        <fullName evidence="2">Uncharacterized protein</fullName>
    </submittedName>
</protein>
<evidence type="ECO:0000313" key="3">
    <source>
        <dbReference type="Proteomes" id="UP000008922"/>
    </source>
</evidence>
<evidence type="ECO:0000313" key="2">
    <source>
        <dbReference type="EMBL" id="BAJ62967.1"/>
    </source>
</evidence>
<dbReference type="EMBL" id="AP012029">
    <property type="protein sequence ID" value="BAJ62967.1"/>
    <property type="molecule type" value="Genomic_DNA"/>
</dbReference>
<keyword evidence="1" id="KW-0812">Transmembrane</keyword>
<dbReference type="Proteomes" id="UP000008922">
    <property type="component" value="Chromosome"/>
</dbReference>
<dbReference type="STRING" id="926569.ANT_09330"/>
<proteinExistence type="predicted"/>